<dbReference type="Pfam" id="PF04055">
    <property type="entry name" value="Radical_SAM"/>
    <property type="match status" value="1"/>
</dbReference>
<dbReference type="NCBIfam" id="TIGR00539">
    <property type="entry name" value="hemN_rel"/>
    <property type="match status" value="1"/>
</dbReference>
<dbReference type="PROSITE" id="PS51918">
    <property type="entry name" value="RADICAL_SAM"/>
    <property type="match status" value="1"/>
</dbReference>
<dbReference type="EMBL" id="DXBR01000060">
    <property type="protein sequence ID" value="HIZ39650.1"/>
    <property type="molecule type" value="Genomic_DNA"/>
</dbReference>
<dbReference type="InterPro" id="IPR013785">
    <property type="entry name" value="Aldolase_TIM"/>
</dbReference>
<keyword evidence="6 9" id="KW-0408">Iron</keyword>
<dbReference type="InterPro" id="IPR007197">
    <property type="entry name" value="rSAM"/>
</dbReference>
<evidence type="ECO:0000256" key="5">
    <source>
        <dbReference type="ARBA" id="ARBA00022723"/>
    </source>
</evidence>
<dbReference type="GO" id="GO:0051539">
    <property type="term" value="F:4 iron, 4 sulfur cluster binding"/>
    <property type="evidence" value="ECO:0007669"/>
    <property type="project" value="UniProtKB-UniRule"/>
</dbReference>
<evidence type="ECO:0000256" key="8">
    <source>
        <dbReference type="ARBA" id="ARBA00023186"/>
    </source>
</evidence>
<evidence type="ECO:0000259" key="10">
    <source>
        <dbReference type="PROSITE" id="PS51918"/>
    </source>
</evidence>
<dbReference type="PANTHER" id="PTHR13932">
    <property type="entry name" value="COPROPORPHYRINIGEN III OXIDASE"/>
    <property type="match status" value="1"/>
</dbReference>
<dbReference type="CDD" id="cd01335">
    <property type="entry name" value="Radical_SAM"/>
    <property type="match status" value="1"/>
</dbReference>
<dbReference type="SFLD" id="SFLDF00288">
    <property type="entry name" value="HemN-like__clustered_with_nucl"/>
    <property type="match status" value="1"/>
</dbReference>
<feature type="domain" description="Radical SAM core" evidence="10">
    <location>
        <begin position="1"/>
        <end position="239"/>
    </location>
</feature>
<dbReference type="Proteomes" id="UP000824049">
    <property type="component" value="Unassembled WGS sequence"/>
</dbReference>
<keyword evidence="9" id="KW-0963">Cytoplasm</keyword>
<dbReference type="InterPro" id="IPR010723">
    <property type="entry name" value="HemN_C"/>
</dbReference>
<reference evidence="11" key="2">
    <citation type="submission" date="2021-04" db="EMBL/GenBank/DDBJ databases">
        <authorList>
            <person name="Gilroy R."/>
        </authorList>
    </citation>
    <scope>NUCLEOTIDE SEQUENCE</scope>
    <source>
        <strain evidence="11">CHK179-28034</strain>
    </source>
</reference>
<dbReference type="GO" id="GO:0006779">
    <property type="term" value="P:porphyrin-containing compound biosynthetic process"/>
    <property type="evidence" value="ECO:0007669"/>
    <property type="project" value="InterPro"/>
</dbReference>
<organism evidence="11 12">
    <name type="scientific">Candidatus Anaerobutyricum stercoris</name>
    <dbReference type="NCBI Taxonomy" id="2838457"/>
    <lineage>
        <taxon>Bacteria</taxon>
        <taxon>Bacillati</taxon>
        <taxon>Bacillota</taxon>
        <taxon>Clostridia</taxon>
        <taxon>Lachnospirales</taxon>
        <taxon>Lachnospiraceae</taxon>
        <taxon>Anaerobutyricum</taxon>
    </lineage>
</organism>
<dbReference type="Gene3D" id="3.20.20.70">
    <property type="entry name" value="Aldolase class I"/>
    <property type="match status" value="1"/>
</dbReference>
<dbReference type="GO" id="GO:0004109">
    <property type="term" value="F:coproporphyrinogen oxidase activity"/>
    <property type="evidence" value="ECO:0007669"/>
    <property type="project" value="InterPro"/>
</dbReference>
<dbReference type="InterPro" id="IPR034505">
    <property type="entry name" value="Coproporphyrinogen-III_oxidase"/>
</dbReference>
<dbReference type="SFLD" id="SFLDG01065">
    <property type="entry name" value="anaerobic_coproporphyrinogen-I"/>
    <property type="match status" value="1"/>
</dbReference>
<keyword evidence="9" id="KW-0004">4Fe-4S</keyword>
<dbReference type="SFLD" id="SFLDS00029">
    <property type="entry name" value="Radical_SAM"/>
    <property type="match status" value="1"/>
</dbReference>
<keyword evidence="8 9" id="KW-0143">Chaperone</keyword>
<dbReference type="SUPFAM" id="SSF102114">
    <property type="entry name" value="Radical SAM enzymes"/>
    <property type="match status" value="1"/>
</dbReference>
<comment type="similarity">
    <text evidence="1">Belongs to the anaerobic coproporphyrinogen-III oxidase family. HemW subfamily.</text>
</comment>
<evidence type="ECO:0000256" key="2">
    <source>
        <dbReference type="ARBA" id="ARBA00017228"/>
    </source>
</evidence>
<proteinExistence type="inferred from homology"/>
<keyword evidence="4 9" id="KW-0949">S-adenosyl-L-methionine</keyword>
<protein>
    <recommendedName>
        <fullName evidence="2 9">Heme chaperone HemW</fullName>
    </recommendedName>
</protein>
<evidence type="ECO:0000256" key="4">
    <source>
        <dbReference type="ARBA" id="ARBA00022691"/>
    </source>
</evidence>
<dbReference type="SMART" id="SM00729">
    <property type="entry name" value="Elp3"/>
    <property type="match status" value="1"/>
</dbReference>
<comment type="caution">
    <text evidence="11">The sequence shown here is derived from an EMBL/GenBank/DDBJ whole genome shotgun (WGS) entry which is preliminary data.</text>
</comment>
<evidence type="ECO:0000313" key="12">
    <source>
        <dbReference type="Proteomes" id="UP000824049"/>
    </source>
</evidence>
<dbReference type="AlphaFoldDB" id="A0A9D2J778"/>
<keyword evidence="7 9" id="KW-0411">Iron-sulfur</keyword>
<accession>A0A9D2J778</accession>
<sequence length="383" mass="44038">MALELYIHIPFCVRKCNYCDFLSFPAGSESIESYCRALDEEICRTAEIIYEKQEDRNTGRISTIFVGGGTPSVLAPEQIRRLFFCLRQNFSISPDAEISMEANPGTLTREKLAACMEAGVNRLSIGLQSSDDALLKVLGRIHTWEQFLDNYREARKTGFQNINIDLMSSLPGQTLSGYLKTLEQVTELRPEHISSYSLILEEGTPFFDSEDIRRRLPDEAVDREMYERTKELLHERGYERYEISNYAKEGFACRHNIGYWDGVPYLGLGLGASSYYDNARFSNEISMKKYLEHPFIPFQERQDYYVTEIKDRIEDYMIFGLRKMSGVSLSRFAGEFGVPMEKIYGGVIRRYADMGLLVMEGDTLRLTDAGIDVSNRIFEEFLL</sequence>
<dbReference type="SFLD" id="SFLDF00562">
    <property type="entry name" value="HemN-like__clustered_with_heat"/>
    <property type="match status" value="1"/>
</dbReference>
<comment type="subcellular location">
    <subcellularLocation>
        <location evidence="9">Cytoplasm</location>
    </subcellularLocation>
</comment>
<dbReference type="Pfam" id="PF06969">
    <property type="entry name" value="HemN_C"/>
    <property type="match status" value="1"/>
</dbReference>
<evidence type="ECO:0000256" key="9">
    <source>
        <dbReference type="RuleBase" id="RU364116"/>
    </source>
</evidence>
<evidence type="ECO:0000313" key="11">
    <source>
        <dbReference type="EMBL" id="HIZ39650.1"/>
    </source>
</evidence>
<evidence type="ECO:0000256" key="1">
    <source>
        <dbReference type="ARBA" id="ARBA00006100"/>
    </source>
</evidence>
<reference evidence="11" key="1">
    <citation type="journal article" date="2021" name="PeerJ">
        <title>Extensive microbial diversity within the chicken gut microbiome revealed by metagenomics and culture.</title>
        <authorList>
            <person name="Gilroy R."/>
            <person name="Ravi A."/>
            <person name="Getino M."/>
            <person name="Pursley I."/>
            <person name="Horton D.L."/>
            <person name="Alikhan N.F."/>
            <person name="Baker D."/>
            <person name="Gharbi K."/>
            <person name="Hall N."/>
            <person name="Watson M."/>
            <person name="Adriaenssens E.M."/>
            <person name="Foster-Nyarko E."/>
            <person name="Jarju S."/>
            <person name="Secka A."/>
            <person name="Antonio M."/>
            <person name="Oren A."/>
            <person name="Chaudhuri R.R."/>
            <person name="La Ragione R."/>
            <person name="Hildebrand F."/>
            <person name="Pallen M.J."/>
        </authorList>
    </citation>
    <scope>NUCLEOTIDE SEQUENCE</scope>
    <source>
        <strain evidence="11">CHK179-28034</strain>
    </source>
</reference>
<dbReference type="GO" id="GO:0046872">
    <property type="term" value="F:metal ion binding"/>
    <property type="evidence" value="ECO:0007669"/>
    <property type="project" value="UniProtKB-UniRule"/>
</dbReference>
<evidence type="ECO:0000256" key="6">
    <source>
        <dbReference type="ARBA" id="ARBA00023004"/>
    </source>
</evidence>
<keyword evidence="5 9" id="KW-0479">Metal-binding</keyword>
<comment type="function">
    <text evidence="9">Probably acts as a heme chaperone, transferring heme to an unknown acceptor. Binds one molecule of heme per monomer, possibly covalently. Binds 1 [4Fe-4S] cluster. The cluster is coordinated with 3 cysteines and an exchangeable S-adenosyl-L-methionine.</text>
</comment>
<dbReference type="PANTHER" id="PTHR13932:SF5">
    <property type="entry name" value="RADICAL S-ADENOSYL METHIONINE DOMAIN-CONTAINING PROTEIN 1, MITOCHONDRIAL"/>
    <property type="match status" value="1"/>
</dbReference>
<dbReference type="InterPro" id="IPR058240">
    <property type="entry name" value="rSAM_sf"/>
</dbReference>
<evidence type="ECO:0000256" key="7">
    <source>
        <dbReference type="ARBA" id="ARBA00023014"/>
    </source>
</evidence>
<evidence type="ECO:0000256" key="3">
    <source>
        <dbReference type="ARBA" id="ARBA00022617"/>
    </source>
</evidence>
<dbReference type="InterPro" id="IPR006638">
    <property type="entry name" value="Elp3/MiaA/NifB-like_rSAM"/>
</dbReference>
<name>A0A9D2J778_9FIRM</name>
<dbReference type="InterPro" id="IPR004559">
    <property type="entry name" value="HemW-like"/>
</dbReference>
<gene>
    <name evidence="11" type="primary">hemW</name>
    <name evidence="11" type="ORF">H9968_06965</name>
</gene>
<dbReference type="GO" id="GO:0005737">
    <property type="term" value="C:cytoplasm"/>
    <property type="evidence" value="ECO:0007669"/>
    <property type="project" value="UniProtKB-SubCell"/>
</dbReference>
<keyword evidence="3 9" id="KW-0349">Heme</keyword>